<organism evidence="3 4">
    <name type="scientific">Agaricus bisporus var. burnettii (strain JB137-S8 / ATCC MYA-4627 / FGSC 10392)</name>
    <name type="common">White button mushroom</name>
    <dbReference type="NCBI Taxonomy" id="597362"/>
    <lineage>
        <taxon>Eukaryota</taxon>
        <taxon>Fungi</taxon>
        <taxon>Dikarya</taxon>
        <taxon>Basidiomycota</taxon>
        <taxon>Agaricomycotina</taxon>
        <taxon>Agaricomycetes</taxon>
        <taxon>Agaricomycetidae</taxon>
        <taxon>Agaricales</taxon>
        <taxon>Agaricineae</taxon>
        <taxon>Agaricaceae</taxon>
        <taxon>Agaricus</taxon>
    </lineage>
</organism>
<keyword evidence="4" id="KW-1185">Reference proteome</keyword>
<evidence type="ECO:0000256" key="2">
    <source>
        <dbReference type="SAM" id="SignalP"/>
    </source>
</evidence>
<dbReference type="RefSeq" id="XP_007331153.1">
    <property type="nucleotide sequence ID" value="XM_007331091.1"/>
</dbReference>
<dbReference type="GeneID" id="18824462"/>
<dbReference type="EMBL" id="JH971392">
    <property type="protein sequence ID" value="EKM78525.1"/>
    <property type="molecule type" value="Genomic_DNA"/>
</dbReference>
<dbReference type="HOGENOM" id="CLU_1142329_0_0_1"/>
<feature type="compositionally biased region" description="Polar residues" evidence="1">
    <location>
        <begin position="42"/>
        <end position="56"/>
    </location>
</feature>
<feature type="signal peptide" evidence="2">
    <location>
        <begin position="1"/>
        <end position="23"/>
    </location>
</feature>
<feature type="compositionally biased region" description="Polar residues" evidence="1">
    <location>
        <begin position="65"/>
        <end position="89"/>
    </location>
</feature>
<dbReference type="AlphaFoldDB" id="K5XTY9"/>
<proteinExistence type="predicted"/>
<feature type="compositionally biased region" description="Low complexity" evidence="1">
    <location>
        <begin position="148"/>
        <end position="158"/>
    </location>
</feature>
<dbReference type="Proteomes" id="UP000008493">
    <property type="component" value="Unassembled WGS sequence"/>
</dbReference>
<evidence type="ECO:0000313" key="3">
    <source>
        <dbReference type="EMBL" id="EKM78525.1"/>
    </source>
</evidence>
<feature type="compositionally biased region" description="Low complexity" evidence="1">
    <location>
        <begin position="202"/>
        <end position="243"/>
    </location>
</feature>
<protein>
    <submittedName>
        <fullName evidence="3">Uncharacterized protein</fullName>
    </submittedName>
</protein>
<feature type="chain" id="PRO_5003891605" evidence="2">
    <location>
        <begin position="24"/>
        <end position="243"/>
    </location>
</feature>
<reference evidence="4" key="1">
    <citation type="journal article" date="2012" name="Proc. Natl. Acad. Sci. U.S.A.">
        <title>Genome sequence of the button mushroom Agaricus bisporus reveals mechanisms governing adaptation to a humic-rich ecological niche.</title>
        <authorList>
            <person name="Morin E."/>
            <person name="Kohler A."/>
            <person name="Baker A.R."/>
            <person name="Foulongne-Oriol M."/>
            <person name="Lombard V."/>
            <person name="Nagy L.G."/>
            <person name="Ohm R.A."/>
            <person name="Patyshakuliyeva A."/>
            <person name="Brun A."/>
            <person name="Aerts A.L."/>
            <person name="Bailey A.M."/>
            <person name="Billette C."/>
            <person name="Coutinho P.M."/>
            <person name="Deakin G."/>
            <person name="Doddapaneni H."/>
            <person name="Floudas D."/>
            <person name="Grimwood J."/>
            <person name="Hilden K."/>
            <person name="Kuees U."/>
            <person name="LaButti K.M."/>
            <person name="Lapidus A."/>
            <person name="Lindquist E.A."/>
            <person name="Lucas S.M."/>
            <person name="Murat C."/>
            <person name="Riley R.W."/>
            <person name="Salamov A.A."/>
            <person name="Schmutz J."/>
            <person name="Subramanian V."/>
            <person name="Woesten H.A.B."/>
            <person name="Xu J."/>
            <person name="Eastwood D.C."/>
            <person name="Foster G.D."/>
            <person name="Sonnenberg A.S."/>
            <person name="Cullen D."/>
            <person name="de Vries R.P."/>
            <person name="Lundell T."/>
            <person name="Hibbett D.S."/>
            <person name="Henrissat B."/>
            <person name="Burton K.S."/>
            <person name="Kerrigan R.W."/>
            <person name="Challen M.P."/>
            <person name="Grigoriev I.V."/>
            <person name="Martin F."/>
        </authorList>
    </citation>
    <scope>NUCLEOTIDE SEQUENCE [LARGE SCALE GENOMIC DNA]</scope>
    <source>
        <strain evidence="4">JB137-S8 / ATCC MYA-4627 / FGSC 10392</strain>
    </source>
</reference>
<feature type="compositionally biased region" description="Polar residues" evidence="1">
    <location>
        <begin position="191"/>
        <end position="201"/>
    </location>
</feature>
<name>K5XTY9_AGABU</name>
<evidence type="ECO:0000256" key="1">
    <source>
        <dbReference type="SAM" id="MobiDB-lite"/>
    </source>
</evidence>
<feature type="compositionally biased region" description="Low complexity" evidence="1">
    <location>
        <begin position="90"/>
        <end position="99"/>
    </location>
</feature>
<feature type="region of interest" description="Disordered" evidence="1">
    <location>
        <begin position="32"/>
        <end position="243"/>
    </location>
</feature>
<gene>
    <name evidence="3" type="ORF">AGABI1DRAFT_114768</name>
</gene>
<dbReference type="InParanoid" id="K5XTY9"/>
<keyword evidence="2" id="KW-0732">Signal</keyword>
<evidence type="ECO:0000313" key="4">
    <source>
        <dbReference type="Proteomes" id="UP000008493"/>
    </source>
</evidence>
<sequence>MNTYFKSLIAAALVFATFTPVTASPVARHVGRQEGSIPVGPQPTTLSSLNGTQEMPSSAVLEPTASYSTEMPSSATAEPTTISSVSGNQSVPSTSSSISETMTFFPPCYMPTPSTDTLTNGSPTTFEGGSSAPTGNPGVSTSSFESVTLLPTTTMPSPTEIPDASSGIPESATLPTTVMSPPTEVPGGNTGSSESATLSIPSSPTAVSGVSASSPGSMTVDTTATATETPTPATGGSTTSGNA</sequence>
<dbReference type="KEGG" id="abp:AGABI1DRAFT114768"/>
<accession>K5XTY9</accession>
<feature type="compositionally biased region" description="Polar residues" evidence="1">
    <location>
        <begin position="112"/>
        <end position="146"/>
    </location>
</feature>